<comment type="caution">
    <text evidence="2">The sequence shown here is derived from an EMBL/GenBank/DDBJ whole genome shotgun (WGS) entry which is preliminary data.</text>
</comment>
<dbReference type="Pfam" id="PF04266">
    <property type="entry name" value="ASCH"/>
    <property type="match status" value="1"/>
</dbReference>
<dbReference type="Gene3D" id="3.10.400.10">
    <property type="entry name" value="Sulfate adenylyltransferase"/>
    <property type="match status" value="1"/>
</dbReference>
<dbReference type="InterPro" id="IPR009326">
    <property type="entry name" value="DUF984"/>
</dbReference>
<reference evidence="2 3" key="1">
    <citation type="submission" date="2019-06" db="EMBL/GenBank/DDBJ databases">
        <title>Sequencing the genomes of 1000 actinobacteria strains.</title>
        <authorList>
            <person name="Klenk H.-P."/>
        </authorList>
    </citation>
    <scope>NUCLEOTIDE SEQUENCE [LARGE SCALE GENOMIC DNA]</scope>
    <source>
        <strain evidence="2 3">DSM 24617</strain>
    </source>
</reference>
<feature type="domain" description="ASCH" evidence="1">
    <location>
        <begin position="46"/>
        <end position="168"/>
    </location>
</feature>
<organism evidence="2 3">
    <name type="scientific">Barrientosiimonas humi</name>
    <dbReference type="NCBI Taxonomy" id="999931"/>
    <lineage>
        <taxon>Bacteria</taxon>
        <taxon>Bacillati</taxon>
        <taxon>Actinomycetota</taxon>
        <taxon>Actinomycetes</taxon>
        <taxon>Micrococcales</taxon>
        <taxon>Dermacoccaceae</taxon>
        <taxon>Barrientosiimonas</taxon>
    </lineage>
</organism>
<dbReference type="Proteomes" id="UP000318336">
    <property type="component" value="Unassembled WGS sequence"/>
</dbReference>
<proteinExistence type="predicted"/>
<evidence type="ECO:0000313" key="3">
    <source>
        <dbReference type="Proteomes" id="UP000318336"/>
    </source>
</evidence>
<dbReference type="CDD" id="cd06553">
    <property type="entry name" value="ASCH_Ef3133_like"/>
    <property type="match status" value="1"/>
</dbReference>
<dbReference type="InterPro" id="IPR007374">
    <property type="entry name" value="ASCH_domain"/>
</dbReference>
<accession>A0A542XAI5</accession>
<evidence type="ECO:0000313" key="2">
    <source>
        <dbReference type="EMBL" id="TQL32853.1"/>
    </source>
</evidence>
<dbReference type="InterPro" id="IPR015947">
    <property type="entry name" value="PUA-like_sf"/>
</dbReference>
<dbReference type="AlphaFoldDB" id="A0A542XAI5"/>
<keyword evidence="3" id="KW-1185">Reference proteome</keyword>
<dbReference type="PANTHER" id="PTHR39203:SF1">
    <property type="entry name" value="CYTOPLASMIC PROTEIN"/>
    <property type="match status" value="1"/>
</dbReference>
<gene>
    <name evidence="2" type="ORF">FB554_0986</name>
</gene>
<evidence type="ECO:0000259" key="1">
    <source>
        <dbReference type="SMART" id="SM01022"/>
    </source>
</evidence>
<dbReference type="SMART" id="SM01022">
    <property type="entry name" value="ASCH"/>
    <property type="match status" value="1"/>
</dbReference>
<protein>
    <submittedName>
        <fullName evidence="2">Uncharacterized protein YhfF</fullName>
    </submittedName>
</protein>
<dbReference type="PANTHER" id="PTHR39203">
    <property type="entry name" value="CYTOPLASMIC PROTEIN-RELATED"/>
    <property type="match status" value="1"/>
</dbReference>
<dbReference type="OrthoDB" id="9807542at2"/>
<dbReference type="SUPFAM" id="SSF88697">
    <property type="entry name" value="PUA domain-like"/>
    <property type="match status" value="1"/>
</dbReference>
<sequence length="176" mass="19776">MRDETELDVGEAVQVFWEAARNHARLNPAPAYFGRTPLETVPPPAWSFGGTQEQAGELAALVLDGRKTATASALWDYEAEDEPLPKVGQMSIVLDGHQRPVALIVTTEVATVPFDRVDAEHAAAEGEGDRSLDHWRETHERFFREFRSHERDFDPSMPVVIERFRVLYPKPPKAGE</sequence>
<dbReference type="RefSeq" id="WP_142004948.1">
    <property type="nucleotide sequence ID" value="NZ_CAJTBP010000001.1"/>
</dbReference>
<name>A0A542XAI5_9MICO</name>
<dbReference type="EMBL" id="VFOK01000001">
    <property type="protein sequence ID" value="TQL32853.1"/>
    <property type="molecule type" value="Genomic_DNA"/>
</dbReference>